<dbReference type="AlphaFoldDB" id="A0AAD5BU04"/>
<evidence type="ECO:0000256" key="1">
    <source>
        <dbReference type="SAM" id="MobiDB-lite"/>
    </source>
</evidence>
<gene>
    <name evidence="2" type="ORF">M8C21_000158</name>
</gene>
<evidence type="ECO:0000313" key="2">
    <source>
        <dbReference type="EMBL" id="KAI7728453.1"/>
    </source>
</evidence>
<reference evidence="2" key="1">
    <citation type="submission" date="2022-06" db="EMBL/GenBank/DDBJ databases">
        <title>Uncovering the hologenomic basis of an extraordinary plant invasion.</title>
        <authorList>
            <person name="Bieker V.C."/>
            <person name="Martin M.D."/>
            <person name="Gilbert T."/>
            <person name="Hodgins K."/>
            <person name="Battlay P."/>
            <person name="Petersen B."/>
            <person name="Wilson J."/>
        </authorList>
    </citation>
    <scope>NUCLEOTIDE SEQUENCE</scope>
    <source>
        <strain evidence="2">AA19_3_7</strain>
        <tissue evidence="2">Leaf</tissue>
    </source>
</reference>
<proteinExistence type="predicted"/>
<keyword evidence="3" id="KW-1185">Reference proteome</keyword>
<evidence type="ECO:0000313" key="3">
    <source>
        <dbReference type="Proteomes" id="UP001206925"/>
    </source>
</evidence>
<comment type="caution">
    <text evidence="2">The sequence shown here is derived from an EMBL/GenBank/DDBJ whole genome shotgun (WGS) entry which is preliminary data.</text>
</comment>
<dbReference type="EMBL" id="JAMZMK010011213">
    <property type="protein sequence ID" value="KAI7728453.1"/>
    <property type="molecule type" value="Genomic_DNA"/>
</dbReference>
<name>A0AAD5BU04_AMBAR</name>
<sequence length="125" mass="13972">MHRIRVSNTKEPSAFYLSLPKHMVHEDGMARNVDAQRAVNSSHSADDPRPSSTYLNPDRQTLTFLSACQNQSVIGARGVFDQDPEAMITMLQVNTQSLELAQNHDFQSISGKQEIVSSLTYVSYD</sequence>
<protein>
    <submittedName>
        <fullName evidence="2">Uncharacterized protein</fullName>
    </submittedName>
</protein>
<accession>A0AAD5BU04</accession>
<dbReference type="Proteomes" id="UP001206925">
    <property type="component" value="Unassembled WGS sequence"/>
</dbReference>
<feature type="region of interest" description="Disordered" evidence="1">
    <location>
        <begin position="28"/>
        <end position="56"/>
    </location>
</feature>
<organism evidence="2 3">
    <name type="scientific">Ambrosia artemisiifolia</name>
    <name type="common">Common ragweed</name>
    <dbReference type="NCBI Taxonomy" id="4212"/>
    <lineage>
        <taxon>Eukaryota</taxon>
        <taxon>Viridiplantae</taxon>
        <taxon>Streptophyta</taxon>
        <taxon>Embryophyta</taxon>
        <taxon>Tracheophyta</taxon>
        <taxon>Spermatophyta</taxon>
        <taxon>Magnoliopsida</taxon>
        <taxon>eudicotyledons</taxon>
        <taxon>Gunneridae</taxon>
        <taxon>Pentapetalae</taxon>
        <taxon>asterids</taxon>
        <taxon>campanulids</taxon>
        <taxon>Asterales</taxon>
        <taxon>Asteraceae</taxon>
        <taxon>Asteroideae</taxon>
        <taxon>Heliantheae alliance</taxon>
        <taxon>Heliantheae</taxon>
        <taxon>Ambrosia</taxon>
    </lineage>
</organism>